<accession>X1FIA5</accession>
<dbReference type="AlphaFoldDB" id="X1FIA5"/>
<dbReference type="InterPro" id="IPR038765">
    <property type="entry name" value="Papain-like_cys_pep_sf"/>
</dbReference>
<protein>
    <recommendedName>
        <fullName evidence="1">Transglutaminase-like domain-containing protein</fullName>
    </recommendedName>
</protein>
<dbReference type="InterPro" id="IPR002931">
    <property type="entry name" value="Transglutaminase-like"/>
</dbReference>
<dbReference type="Gene3D" id="3.10.620.30">
    <property type="match status" value="1"/>
</dbReference>
<sequence length="152" mass="17806">MRAKICLIILLVLVSIPSAFAEYDRESAFLVLRQGEGWKLIHPVQIDLIEVETEIEALTKIYEYIAKRYKFIEDMKRIGRGESWTPANEMIERLTGDCEDWAILMVSMLRFNTTKPIPPERVWVMCNYEAVTLTSRSLNVFSFFNWEKSSFN</sequence>
<dbReference type="SUPFAM" id="SSF54001">
    <property type="entry name" value="Cysteine proteinases"/>
    <property type="match status" value="1"/>
</dbReference>
<dbReference type="EMBL" id="BARU01006057">
    <property type="protein sequence ID" value="GAH44692.1"/>
    <property type="molecule type" value="Genomic_DNA"/>
</dbReference>
<reference evidence="2" key="1">
    <citation type="journal article" date="2014" name="Front. Microbiol.">
        <title>High frequency of phylogenetically diverse reductive dehalogenase-homologous genes in deep subseafloor sedimentary metagenomes.</title>
        <authorList>
            <person name="Kawai M."/>
            <person name="Futagami T."/>
            <person name="Toyoda A."/>
            <person name="Takaki Y."/>
            <person name="Nishi S."/>
            <person name="Hori S."/>
            <person name="Arai W."/>
            <person name="Tsubouchi T."/>
            <person name="Morono Y."/>
            <person name="Uchiyama I."/>
            <person name="Ito T."/>
            <person name="Fujiyama A."/>
            <person name="Inagaki F."/>
            <person name="Takami H."/>
        </authorList>
    </citation>
    <scope>NUCLEOTIDE SEQUENCE</scope>
    <source>
        <strain evidence="2">Expedition CK06-06</strain>
    </source>
</reference>
<comment type="caution">
    <text evidence="2">The sequence shown here is derived from an EMBL/GenBank/DDBJ whole genome shotgun (WGS) entry which is preliminary data.</text>
</comment>
<proteinExistence type="predicted"/>
<feature type="domain" description="Transglutaminase-like" evidence="1">
    <location>
        <begin position="52"/>
        <end position="111"/>
    </location>
</feature>
<evidence type="ECO:0000259" key="1">
    <source>
        <dbReference type="Pfam" id="PF01841"/>
    </source>
</evidence>
<gene>
    <name evidence="2" type="ORF">S03H2_11898</name>
</gene>
<dbReference type="Pfam" id="PF01841">
    <property type="entry name" value="Transglut_core"/>
    <property type="match status" value="1"/>
</dbReference>
<organism evidence="2">
    <name type="scientific">marine sediment metagenome</name>
    <dbReference type="NCBI Taxonomy" id="412755"/>
    <lineage>
        <taxon>unclassified sequences</taxon>
        <taxon>metagenomes</taxon>
        <taxon>ecological metagenomes</taxon>
    </lineage>
</organism>
<name>X1FIA5_9ZZZZ</name>
<evidence type="ECO:0000313" key="2">
    <source>
        <dbReference type="EMBL" id="GAH44692.1"/>
    </source>
</evidence>